<accession>A0A8S5UMI5</accession>
<evidence type="ECO:0000313" key="1">
    <source>
        <dbReference type="EMBL" id="DAF95635.1"/>
    </source>
</evidence>
<proteinExistence type="predicted"/>
<protein>
    <submittedName>
        <fullName evidence="1">Uncharacterized protein</fullName>
    </submittedName>
</protein>
<dbReference type="EMBL" id="BK016109">
    <property type="protein sequence ID" value="DAF95635.1"/>
    <property type="molecule type" value="Genomic_DNA"/>
</dbReference>
<sequence>MLNCSLTLFAMLPVPSLYAHPGNFKFSVTFVSINNPHLKIQYHDQFAH</sequence>
<reference evidence="1" key="1">
    <citation type="journal article" date="2021" name="Proc. Natl. Acad. Sci. U.S.A.">
        <title>A Catalog of Tens of Thousands of Viruses from Human Metagenomes Reveals Hidden Associations with Chronic Diseases.</title>
        <authorList>
            <person name="Tisza M.J."/>
            <person name="Buck C.B."/>
        </authorList>
    </citation>
    <scope>NUCLEOTIDE SEQUENCE</scope>
    <source>
        <strain evidence="1">CtCo31</strain>
    </source>
</reference>
<organism evidence="1">
    <name type="scientific">Myoviridae sp. ctCo31</name>
    <dbReference type="NCBI Taxonomy" id="2825053"/>
    <lineage>
        <taxon>Viruses</taxon>
        <taxon>Duplodnaviria</taxon>
        <taxon>Heunggongvirae</taxon>
        <taxon>Uroviricota</taxon>
        <taxon>Caudoviricetes</taxon>
    </lineage>
</organism>
<name>A0A8S5UMI5_9CAUD</name>